<reference evidence="7 8" key="1">
    <citation type="journal article" date="2009" name="Nature">
        <title>Evolution of pathogenicity and sexual reproduction in eight Candida genomes.</title>
        <authorList>
            <person name="Butler G."/>
            <person name="Rasmussen M.D."/>
            <person name="Lin M.F."/>
            <person name="Santos M.A."/>
            <person name="Sakthikumar S."/>
            <person name="Munro C.A."/>
            <person name="Rheinbay E."/>
            <person name="Grabherr M."/>
            <person name="Forche A."/>
            <person name="Reedy J.L."/>
            <person name="Agrafioti I."/>
            <person name="Arnaud M.B."/>
            <person name="Bates S."/>
            <person name="Brown A.J."/>
            <person name="Brunke S."/>
            <person name="Costanzo M.C."/>
            <person name="Fitzpatrick D.A."/>
            <person name="de Groot P.W."/>
            <person name="Harris D."/>
            <person name="Hoyer L.L."/>
            <person name="Hube B."/>
            <person name="Klis F.M."/>
            <person name="Kodira C."/>
            <person name="Lennard N."/>
            <person name="Logue M.E."/>
            <person name="Martin R."/>
            <person name="Neiman A.M."/>
            <person name="Nikolaou E."/>
            <person name="Quail M.A."/>
            <person name="Quinn J."/>
            <person name="Santos M.C."/>
            <person name="Schmitzberger F.F."/>
            <person name="Sherlock G."/>
            <person name="Shah P."/>
            <person name="Silverstein K.A."/>
            <person name="Skrzypek M.S."/>
            <person name="Soll D."/>
            <person name="Staggs R."/>
            <person name="Stansfield I."/>
            <person name="Stumpf M.P."/>
            <person name="Sudbery P.E."/>
            <person name="Srikantha T."/>
            <person name="Zeng Q."/>
            <person name="Berman J."/>
            <person name="Berriman M."/>
            <person name="Heitman J."/>
            <person name="Gow N.A."/>
            <person name="Lorenz M.C."/>
            <person name="Birren B.W."/>
            <person name="Kellis M."/>
            <person name="Cuomo C.A."/>
        </authorList>
    </citation>
    <scope>NUCLEOTIDE SEQUENCE [LARGE SCALE GENOMIC DNA]</scope>
    <source>
        <strain evidence="8">ATCC MYA-3404 / T1</strain>
    </source>
</reference>
<evidence type="ECO:0000256" key="6">
    <source>
        <dbReference type="ARBA" id="ARBA00023328"/>
    </source>
</evidence>
<evidence type="ECO:0000256" key="1">
    <source>
        <dbReference type="ARBA" id="ARBA00004123"/>
    </source>
</evidence>
<dbReference type="GeneID" id="8299359"/>
<comment type="similarity">
    <text evidence="3">Belongs to the CENP-O/MCM21 family.</text>
</comment>
<dbReference type="GO" id="GO:0000776">
    <property type="term" value="C:kinetochore"/>
    <property type="evidence" value="ECO:0007669"/>
    <property type="project" value="InterPro"/>
</dbReference>
<organism evidence="7 8">
    <name type="scientific">Candida tropicalis (strain ATCC MYA-3404 / T1)</name>
    <name type="common">Yeast</name>
    <dbReference type="NCBI Taxonomy" id="294747"/>
    <lineage>
        <taxon>Eukaryota</taxon>
        <taxon>Fungi</taxon>
        <taxon>Dikarya</taxon>
        <taxon>Ascomycota</taxon>
        <taxon>Saccharomycotina</taxon>
        <taxon>Pichiomycetes</taxon>
        <taxon>Debaryomycetaceae</taxon>
        <taxon>Candida/Lodderomyces clade</taxon>
        <taxon>Candida</taxon>
    </lineage>
</organism>
<proteinExistence type="inferred from homology"/>
<dbReference type="Proteomes" id="UP000002037">
    <property type="component" value="Unassembled WGS sequence"/>
</dbReference>
<comment type="subcellular location">
    <subcellularLocation>
        <location evidence="2">Chromosome</location>
        <location evidence="2">Centromere</location>
    </subcellularLocation>
    <subcellularLocation>
        <location evidence="1">Nucleus</location>
    </subcellularLocation>
</comment>
<sequence>MNSIEEIEKLQQEIDEISRDILLIEKDIASNQLTKQQLIQDISSIQPSNSIHTETNDEEPIDLDIPETIKHNYLDESIMKYFQPKLQQQNKSMLSGQQQQPTLPIYDIELKENILYENIYRMFGITSFPINQYLFLNNQESILGLRFEIFSNFNHSYNLPYYCILKKTTTIKDETSIDNWMIYKHTLPSFINLDDLSIILNRFGFTDQENLTKFSDCIYEILNKIQYKIDKFEKLMNFSKNQFGLISESPIFDKINYDLQCQRITLSFNKLNLELVCSEDTIQVANFGTSGNNLEDRLDNQLLMCKTILENCKISNLVKNFKKVIQILIKYRIIQ</sequence>
<dbReference type="eggNOG" id="ENOG502RXWX">
    <property type="taxonomic scope" value="Eukaryota"/>
</dbReference>
<evidence type="ECO:0000313" key="7">
    <source>
        <dbReference type="EMBL" id="EER34092.1"/>
    </source>
</evidence>
<dbReference type="Pfam" id="PF09496">
    <property type="entry name" value="CENP-O"/>
    <property type="match status" value="1"/>
</dbReference>
<evidence type="ECO:0008006" key="9">
    <source>
        <dbReference type="Google" id="ProtNLM"/>
    </source>
</evidence>
<keyword evidence="5" id="KW-0539">Nucleus</keyword>
<keyword evidence="4" id="KW-0158">Chromosome</keyword>
<evidence type="ECO:0000256" key="2">
    <source>
        <dbReference type="ARBA" id="ARBA00004584"/>
    </source>
</evidence>
<dbReference type="VEuPathDB" id="FungiDB:CTRG_02910"/>
<dbReference type="EMBL" id="GG692397">
    <property type="protein sequence ID" value="EER34092.1"/>
    <property type="molecule type" value="Genomic_DNA"/>
</dbReference>
<dbReference type="KEGG" id="ctp:CTRG_02910"/>
<dbReference type="STRING" id="294747.C5M938"/>
<dbReference type="AlphaFoldDB" id="C5M938"/>
<evidence type="ECO:0000256" key="4">
    <source>
        <dbReference type="ARBA" id="ARBA00022454"/>
    </source>
</evidence>
<dbReference type="GO" id="GO:0005634">
    <property type="term" value="C:nucleus"/>
    <property type="evidence" value="ECO:0007669"/>
    <property type="project" value="UniProtKB-SubCell"/>
</dbReference>
<accession>C5M938</accession>
<dbReference type="HOGENOM" id="CLU_067142_0_0_1"/>
<evidence type="ECO:0000256" key="5">
    <source>
        <dbReference type="ARBA" id="ARBA00023242"/>
    </source>
</evidence>
<evidence type="ECO:0000313" key="8">
    <source>
        <dbReference type="Proteomes" id="UP000002037"/>
    </source>
</evidence>
<protein>
    <recommendedName>
        <fullName evidence="9">Central kinetochore subunit MCM21</fullName>
    </recommendedName>
</protein>
<keyword evidence="8" id="KW-1185">Reference proteome</keyword>
<evidence type="ECO:0000256" key="3">
    <source>
        <dbReference type="ARBA" id="ARBA00007321"/>
    </source>
</evidence>
<keyword evidence="6" id="KW-0137">Centromere</keyword>
<dbReference type="RefSeq" id="XP_002548613.1">
    <property type="nucleotide sequence ID" value="XM_002548567.1"/>
</dbReference>
<dbReference type="OrthoDB" id="10050372at2759"/>
<gene>
    <name evidence="7" type="ORF">CTRG_02910</name>
</gene>
<dbReference type="InterPro" id="IPR018464">
    <property type="entry name" value="CENP-O"/>
</dbReference>
<name>C5M938_CANTT</name>